<dbReference type="Proteomes" id="UP000813461">
    <property type="component" value="Unassembled WGS sequence"/>
</dbReference>
<dbReference type="AlphaFoldDB" id="A0A8K0QRJ6"/>
<accession>A0A8K0QRJ6</accession>
<keyword evidence="3" id="KW-1185">Reference proteome</keyword>
<dbReference type="OrthoDB" id="3597048at2759"/>
<feature type="transmembrane region" description="Helical" evidence="1">
    <location>
        <begin position="123"/>
        <end position="149"/>
    </location>
</feature>
<protein>
    <submittedName>
        <fullName evidence="2">Uncharacterized protein</fullName>
    </submittedName>
</protein>
<feature type="transmembrane region" description="Helical" evidence="1">
    <location>
        <begin position="209"/>
        <end position="230"/>
    </location>
</feature>
<keyword evidence="1" id="KW-0472">Membrane</keyword>
<feature type="transmembrane region" description="Helical" evidence="1">
    <location>
        <begin position="95"/>
        <end position="111"/>
    </location>
</feature>
<keyword evidence="1" id="KW-0812">Transmembrane</keyword>
<evidence type="ECO:0000256" key="1">
    <source>
        <dbReference type="SAM" id="Phobius"/>
    </source>
</evidence>
<organism evidence="2 3">
    <name type="scientific">Paraphoma chrysanthemicola</name>
    <dbReference type="NCBI Taxonomy" id="798071"/>
    <lineage>
        <taxon>Eukaryota</taxon>
        <taxon>Fungi</taxon>
        <taxon>Dikarya</taxon>
        <taxon>Ascomycota</taxon>
        <taxon>Pezizomycotina</taxon>
        <taxon>Dothideomycetes</taxon>
        <taxon>Pleosporomycetidae</taxon>
        <taxon>Pleosporales</taxon>
        <taxon>Pleosporineae</taxon>
        <taxon>Phaeosphaeriaceae</taxon>
        <taxon>Paraphoma</taxon>
    </lineage>
</organism>
<name>A0A8K0QRJ6_9PLEO</name>
<proteinExistence type="predicted"/>
<feature type="transmembrane region" description="Helical" evidence="1">
    <location>
        <begin position="27"/>
        <end position="57"/>
    </location>
</feature>
<gene>
    <name evidence="2" type="ORF">FB567DRAFT_260659</name>
</gene>
<comment type="caution">
    <text evidence="2">The sequence shown here is derived from an EMBL/GenBank/DDBJ whole genome shotgun (WGS) entry which is preliminary data.</text>
</comment>
<dbReference type="EMBL" id="JAGMVJ010000038">
    <property type="protein sequence ID" value="KAH7066539.1"/>
    <property type="molecule type" value="Genomic_DNA"/>
</dbReference>
<reference evidence="2" key="1">
    <citation type="journal article" date="2021" name="Nat. Commun.">
        <title>Genetic determinants of endophytism in the Arabidopsis root mycobiome.</title>
        <authorList>
            <person name="Mesny F."/>
            <person name="Miyauchi S."/>
            <person name="Thiergart T."/>
            <person name="Pickel B."/>
            <person name="Atanasova L."/>
            <person name="Karlsson M."/>
            <person name="Huettel B."/>
            <person name="Barry K.W."/>
            <person name="Haridas S."/>
            <person name="Chen C."/>
            <person name="Bauer D."/>
            <person name="Andreopoulos W."/>
            <person name="Pangilinan J."/>
            <person name="LaButti K."/>
            <person name="Riley R."/>
            <person name="Lipzen A."/>
            <person name="Clum A."/>
            <person name="Drula E."/>
            <person name="Henrissat B."/>
            <person name="Kohler A."/>
            <person name="Grigoriev I.V."/>
            <person name="Martin F.M."/>
            <person name="Hacquard S."/>
        </authorList>
    </citation>
    <scope>NUCLEOTIDE SEQUENCE</scope>
    <source>
        <strain evidence="2">MPI-SDFR-AT-0120</strain>
    </source>
</reference>
<sequence length="247" mass="27934">MGIAQYFHRTASAQSAPHSKSTSRNSLFWPLLISNFVLSALSIANLGLISSMVGFLLDQKHNVHSYQVDYEGGPFNLNVEPANLWVDQGHESNGVAGYGFFLGLFGMFVAWRTRKSTRPHKTLTILLILQFLAILFTLSAFIFVFVVTYQTNNQRIRLPVAANNQGVNYAEFKWTPETWFKAVLDLPLIDSDKRDEIDSRVTTMVAWRWMLLPIFIVDIIAFGVTTLAWLKQRKGTTRANSANSIEK</sequence>
<evidence type="ECO:0000313" key="3">
    <source>
        <dbReference type="Proteomes" id="UP000813461"/>
    </source>
</evidence>
<keyword evidence="1" id="KW-1133">Transmembrane helix</keyword>
<evidence type="ECO:0000313" key="2">
    <source>
        <dbReference type="EMBL" id="KAH7066539.1"/>
    </source>
</evidence>